<reference evidence="1" key="1">
    <citation type="journal article" date="2016" name="Sci. Rep.">
        <title>Molecular characterization of firefly nuptial gifts: a multi-omics approach sheds light on postcopulatory sexual selection.</title>
        <authorList>
            <person name="Al-Wathiqui N."/>
            <person name="Fallon T.R."/>
            <person name="South A."/>
            <person name="Weng J.K."/>
            <person name="Lewis S.M."/>
        </authorList>
    </citation>
    <scope>NUCLEOTIDE SEQUENCE</scope>
</reference>
<organism evidence="1">
    <name type="scientific">Photinus pyralis</name>
    <name type="common">Common eastern firefly</name>
    <name type="synonym">Lampyris pyralis</name>
    <dbReference type="NCBI Taxonomy" id="7054"/>
    <lineage>
        <taxon>Eukaryota</taxon>
        <taxon>Metazoa</taxon>
        <taxon>Ecdysozoa</taxon>
        <taxon>Arthropoda</taxon>
        <taxon>Hexapoda</taxon>
        <taxon>Insecta</taxon>
        <taxon>Pterygota</taxon>
        <taxon>Neoptera</taxon>
        <taxon>Endopterygota</taxon>
        <taxon>Coleoptera</taxon>
        <taxon>Polyphaga</taxon>
        <taxon>Elateriformia</taxon>
        <taxon>Elateroidea</taxon>
        <taxon>Lampyridae</taxon>
        <taxon>Lampyrinae</taxon>
        <taxon>Photinus</taxon>
    </lineage>
</organism>
<proteinExistence type="predicted"/>
<evidence type="ECO:0000313" key="1">
    <source>
        <dbReference type="EMBL" id="JAV55420.1"/>
    </source>
</evidence>
<sequence length="123" mass="13100">MIYKCFLSIVPAQPFLLGLVTKLGTAGLGLEIVVSLSSPLHQVVSSNQRREPVEYLALGTTERVEESIVNHASSWVLSVGGKAVVDDALLLGATKRAPITQPVANLPIRGTAAVQSLRRSHCD</sequence>
<dbReference type="EMBL" id="GEZM01095370">
    <property type="protein sequence ID" value="JAV55420.1"/>
    <property type="molecule type" value="Transcribed_RNA"/>
</dbReference>
<accession>A0A1Y1K5G2</accession>
<name>A0A1Y1K5G2_PHOPY</name>
<protein>
    <submittedName>
        <fullName evidence="1">Uncharacterized protein</fullName>
    </submittedName>
</protein>
<dbReference type="AlphaFoldDB" id="A0A1Y1K5G2"/>